<gene>
    <name evidence="2" type="ORF">KK1_026916</name>
</gene>
<dbReference type="Proteomes" id="UP000075243">
    <property type="component" value="Unassembled WGS sequence"/>
</dbReference>
<dbReference type="Gramene" id="C.cajan_25184.t">
    <property type="protein sequence ID" value="C.cajan_25184.t.cds1"/>
    <property type="gene ID" value="C.cajan_25184"/>
</dbReference>
<evidence type="ECO:0000256" key="1">
    <source>
        <dbReference type="ARBA" id="ARBA00022729"/>
    </source>
</evidence>
<dbReference type="GO" id="GO:0001709">
    <property type="term" value="P:cell fate determination"/>
    <property type="evidence" value="ECO:0007669"/>
    <property type="project" value="TreeGrafter"/>
</dbReference>
<proteinExistence type="predicted"/>
<accession>A0A151S8X2</accession>
<evidence type="ECO:0000313" key="2">
    <source>
        <dbReference type="EMBL" id="KYP51232.1"/>
    </source>
</evidence>
<protein>
    <submittedName>
        <fullName evidence="2">Uncharacterized protein</fullName>
    </submittedName>
</protein>
<keyword evidence="1" id="KW-0732">Signal</keyword>
<reference evidence="2" key="1">
    <citation type="journal article" date="2012" name="Nat. Biotechnol.">
        <title>Draft genome sequence of pigeonpea (Cajanus cajan), an orphan legume crop of resource-poor farmers.</title>
        <authorList>
            <person name="Varshney R.K."/>
            <person name="Chen W."/>
            <person name="Li Y."/>
            <person name="Bharti A.K."/>
            <person name="Saxena R.K."/>
            <person name="Schlueter J.A."/>
            <person name="Donoghue M.T."/>
            <person name="Azam S."/>
            <person name="Fan G."/>
            <person name="Whaley A.M."/>
            <person name="Farmer A.D."/>
            <person name="Sheridan J."/>
            <person name="Iwata A."/>
            <person name="Tuteja R."/>
            <person name="Penmetsa R.V."/>
            <person name="Wu W."/>
            <person name="Upadhyaya H.D."/>
            <person name="Yang S.P."/>
            <person name="Shah T."/>
            <person name="Saxena K.B."/>
            <person name="Michael T."/>
            <person name="McCombie W.R."/>
            <person name="Yang B."/>
            <person name="Zhang G."/>
            <person name="Yang H."/>
            <person name="Wang J."/>
            <person name="Spillane C."/>
            <person name="Cook D.R."/>
            <person name="May G.D."/>
            <person name="Xu X."/>
            <person name="Jackson S.A."/>
        </authorList>
    </citation>
    <scope>NUCLEOTIDE SEQUENCE [LARGE SCALE GENOMIC DNA]</scope>
</reference>
<dbReference type="PANTHER" id="PTHR33184:SF64">
    <property type="entry name" value="BETA-1,3-N-ACETYLGLUCOSAMINYLTRANSFERASE FAMILY PROTEIN"/>
    <property type="match status" value="1"/>
</dbReference>
<dbReference type="Pfam" id="PF24068">
    <property type="entry name" value="TPD1_C"/>
    <property type="match status" value="1"/>
</dbReference>
<evidence type="ECO:0000313" key="3">
    <source>
        <dbReference type="Proteomes" id="UP000075243"/>
    </source>
</evidence>
<dbReference type="EMBL" id="KQ483441">
    <property type="protein sequence ID" value="KYP51232.1"/>
    <property type="molecule type" value="Genomic_DNA"/>
</dbReference>
<sequence length="58" mass="6636">MVQRKPEWSVAITNKCRCGQHNVILNCTRFHYVEPINPSTLTVSLTDDFCIITCSTHL</sequence>
<organism evidence="2 3">
    <name type="scientific">Cajanus cajan</name>
    <name type="common">Pigeon pea</name>
    <name type="synonym">Cajanus indicus</name>
    <dbReference type="NCBI Taxonomy" id="3821"/>
    <lineage>
        <taxon>Eukaryota</taxon>
        <taxon>Viridiplantae</taxon>
        <taxon>Streptophyta</taxon>
        <taxon>Embryophyta</taxon>
        <taxon>Tracheophyta</taxon>
        <taxon>Spermatophyta</taxon>
        <taxon>Magnoliopsida</taxon>
        <taxon>eudicotyledons</taxon>
        <taxon>Gunneridae</taxon>
        <taxon>Pentapetalae</taxon>
        <taxon>rosids</taxon>
        <taxon>fabids</taxon>
        <taxon>Fabales</taxon>
        <taxon>Fabaceae</taxon>
        <taxon>Papilionoideae</taxon>
        <taxon>50 kb inversion clade</taxon>
        <taxon>NPAAA clade</taxon>
        <taxon>indigoferoid/millettioid clade</taxon>
        <taxon>Phaseoleae</taxon>
        <taxon>Cajanus</taxon>
    </lineage>
</organism>
<name>A0A151S8X2_CAJCA</name>
<dbReference type="InterPro" id="IPR040361">
    <property type="entry name" value="TPD1"/>
</dbReference>
<dbReference type="PANTHER" id="PTHR33184">
    <property type="entry name" value="PROTEIN TAPETUM DETERMINANT 1-LIKE-RELATED"/>
    <property type="match status" value="1"/>
</dbReference>
<dbReference type="AlphaFoldDB" id="A0A151S8X2"/>
<keyword evidence="3" id="KW-1185">Reference proteome</keyword>